<comment type="caution">
    <text evidence="2">The sequence shown here is derived from an EMBL/GenBank/DDBJ whole genome shotgun (WGS) entry which is preliminary data.</text>
</comment>
<dbReference type="EMBL" id="SMCO01000011">
    <property type="protein sequence ID" value="TCV84759.1"/>
    <property type="molecule type" value="Genomic_DNA"/>
</dbReference>
<name>A0A4V2W1M0_9PROT</name>
<proteinExistence type="predicted"/>
<dbReference type="OrthoDB" id="8657357at2"/>
<keyword evidence="3" id="KW-1185">Reference proteome</keyword>
<dbReference type="InterPro" id="IPR021344">
    <property type="entry name" value="DUF2970"/>
</dbReference>
<dbReference type="Pfam" id="PF11174">
    <property type="entry name" value="DUF2970"/>
    <property type="match status" value="1"/>
</dbReference>
<dbReference type="AlphaFoldDB" id="A0A4V2W1M0"/>
<sequence>MGNETKKSEELSAMRAMKAVFWSFFGVRRGKDYQADVTHLTPTQLIIAGIVSAILFVAAIVVLVYFVTR</sequence>
<keyword evidence="1" id="KW-0472">Membrane</keyword>
<keyword evidence="1" id="KW-1133">Transmembrane helix</keyword>
<dbReference type="Proteomes" id="UP000295367">
    <property type="component" value="Unassembled WGS sequence"/>
</dbReference>
<keyword evidence="1" id="KW-0812">Transmembrane</keyword>
<organism evidence="2 3">
    <name type="scientific">Sulfurirhabdus autotrophica</name>
    <dbReference type="NCBI Taxonomy" id="1706046"/>
    <lineage>
        <taxon>Bacteria</taxon>
        <taxon>Pseudomonadati</taxon>
        <taxon>Pseudomonadota</taxon>
        <taxon>Betaproteobacteria</taxon>
        <taxon>Nitrosomonadales</taxon>
        <taxon>Sulfuricellaceae</taxon>
        <taxon>Sulfurirhabdus</taxon>
    </lineage>
</organism>
<gene>
    <name evidence="2" type="ORF">EDC63_111105</name>
</gene>
<dbReference type="RefSeq" id="WP_124946228.1">
    <property type="nucleotide sequence ID" value="NZ_BHVT01000027.1"/>
</dbReference>
<protein>
    <submittedName>
        <fullName evidence="2">DUF2970 family protein</fullName>
    </submittedName>
</protein>
<evidence type="ECO:0000256" key="1">
    <source>
        <dbReference type="SAM" id="Phobius"/>
    </source>
</evidence>
<evidence type="ECO:0000313" key="2">
    <source>
        <dbReference type="EMBL" id="TCV84759.1"/>
    </source>
</evidence>
<feature type="transmembrane region" description="Helical" evidence="1">
    <location>
        <begin position="45"/>
        <end position="67"/>
    </location>
</feature>
<accession>A0A4V2W1M0</accession>
<reference evidence="2 3" key="1">
    <citation type="submission" date="2019-03" db="EMBL/GenBank/DDBJ databases">
        <title>Genomic Encyclopedia of Type Strains, Phase IV (KMG-IV): sequencing the most valuable type-strain genomes for metagenomic binning, comparative biology and taxonomic classification.</title>
        <authorList>
            <person name="Goeker M."/>
        </authorList>
    </citation>
    <scope>NUCLEOTIDE SEQUENCE [LARGE SCALE GENOMIC DNA]</scope>
    <source>
        <strain evidence="2 3">DSM 100309</strain>
    </source>
</reference>
<evidence type="ECO:0000313" key="3">
    <source>
        <dbReference type="Proteomes" id="UP000295367"/>
    </source>
</evidence>